<evidence type="ECO:0000313" key="1">
    <source>
        <dbReference type="EMBL" id="KAF2467525.1"/>
    </source>
</evidence>
<organism evidence="1 2">
    <name type="scientific">Lindgomyces ingoldianus</name>
    <dbReference type="NCBI Taxonomy" id="673940"/>
    <lineage>
        <taxon>Eukaryota</taxon>
        <taxon>Fungi</taxon>
        <taxon>Dikarya</taxon>
        <taxon>Ascomycota</taxon>
        <taxon>Pezizomycotina</taxon>
        <taxon>Dothideomycetes</taxon>
        <taxon>Pleosporomycetidae</taxon>
        <taxon>Pleosporales</taxon>
        <taxon>Lindgomycetaceae</taxon>
        <taxon>Lindgomyces</taxon>
    </lineage>
</organism>
<name>A0ACB6QN41_9PLEO</name>
<proteinExistence type="predicted"/>
<keyword evidence="2" id="KW-1185">Reference proteome</keyword>
<gene>
    <name evidence="1" type="ORF">BDR25DRAFT_344887</name>
</gene>
<evidence type="ECO:0000313" key="2">
    <source>
        <dbReference type="Proteomes" id="UP000799755"/>
    </source>
</evidence>
<comment type="caution">
    <text evidence="1">The sequence shown here is derived from an EMBL/GenBank/DDBJ whole genome shotgun (WGS) entry which is preliminary data.</text>
</comment>
<protein>
    <submittedName>
        <fullName evidence="1">Uncharacterized protein</fullName>
    </submittedName>
</protein>
<dbReference type="Proteomes" id="UP000799755">
    <property type="component" value="Unassembled WGS sequence"/>
</dbReference>
<dbReference type="EMBL" id="MU003520">
    <property type="protein sequence ID" value="KAF2467525.1"/>
    <property type="molecule type" value="Genomic_DNA"/>
</dbReference>
<sequence length="250" mass="27479">MSFVLTAEAKATMRANLELELAARKEKLLAMYDAQVASLRSRLERRVNRIPNNKRNMKIMDLLDPTASKATSALSKAPAINSKRTRPVARPAPTRTAAAPSAPASLPPGLPPQQVLPRQQAESRQQTEPRPQTQSRQQIHPQQIQPSQPTQSRKQAPIRGVKRSSNEMASDKENMADHQLSIPKKRARAAAPRNVPVPRNPRVAAADPAPVRTTRAASRKLAAPEVLSPKSSNARANSRTIAQTRARRPR</sequence>
<reference evidence="1" key="1">
    <citation type="journal article" date="2020" name="Stud. Mycol.">
        <title>101 Dothideomycetes genomes: a test case for predicting lifestyles and emergence of pathogens.</title>
        <authorList>
            <person name="Haridas S."/>
            <person name="Albert R."/>
            <person name="Binder M."/>
            <person name="Bloem J."/>
            <person name="Labutti K."/>
            <person name="Salamov A."/>
            <person name="Andreopoulos B."/>
            <person name="Baker S."/>
            <person name="Barry K."/>
            <person name="Bills G."/>
            <person name="Bluhm B."/>
            <person name="Cannon C."/>
            <person name="Castanera R."/>
            <person name="Culley D."/>
            <person name="Daum C."/>
            <person name="Ezra D."/>
            <person name="Gonzalez J."/>
            <person name="Henrissat B."/>
            <person name="Kuo A."/>
            <person name="Liang C."/>
            <person name="Lipzen A."/>
            <person name="Lutzoni F."/>
            <person name="Magnuson J."/>
            <person name="Mondo S."/>
            <person name="Nolan M."/>
            <person name="Ohm R."/>
            <person name="Pangilinan J."/>
            <person name="Park H.-J."/>
            <person name="Ramirez L."/>
            <person name="Alfaro M."/>
            <person name="Sun H."/>
            <person name="Tritt A."/>
            <person name="Yoshinaga Y."/>
            <person name="Zwiers L.-H."/>
            <person name="Turgeon B."/>
            <person name="Goodwin S."/>
            <person name="Spatafora J."/>
            <person name="Crous P."/>
            <person name="Grigoriev I."/>
        </authorList>
    </citation>
    <scope>NUCLEOTIDE SEQUENCE</scope>
    <source>
        <strain evidence="1">ATCC 200398</strain>
    </source>
</reference>
<accession>A0ACB6QN41</accession>